<dbReference type="SUPFAM" id="SSF143842">
    <property type="entry name" value="YwmB-like"/>
    <property type="match status" value="1"/>
</dbReference>
<dbReference type="Proteomes" id="UP000032250">
    <property type="component" value="Unassembled WGS sequence"/>
</dbReference>
<dbReference type="RefSeq" id="WP_003487853.1">
    <property type="nucleotide sequence ID" value="NZ_JXSU01000006.1"/>
</dbReference>
<evidence type="ECO:0000313" key="2">
    <source>
        <dbReference type="EMBL" id="KIS25152.1"/>
    </source>
</evidence>
<dbReference type="Gene3D" id="3.30.360.40">
    <property type="entry name" value="YwmB-like"/>
    <property type="match status" value="1"/>
</dbReference>
<sequence length="235" mass="27400">MKKRIKFGILIILLFSIIAVLFIPKNYSKAKDKDELFFEIVDKTNSNIVEVGSNVTFSAKSQNEEIAKEICSYLRLDKDFNKKYLNKNGNYNIYFYNKEMSGNISIKEYNDENIVMIDFKSSTLNKSFINFKNNLKSYLSFKNKKDYIFQYLKAENNSKNLKKLNDDINLILNKNGARNIETIKIDNGYSTTAYTKRYTPIKVCGKKIDFNHAVCKYNSEKTYLILGTPQINLTY</sequence>
<dbReference type="HOGENOM" id="CLU_096748_0_0_9"/>
<name>A0A0D1BYQ3_CLOBO</name>
<dbReference type="PATRIC" id="fig|1379739.3.peg.461"/>
<dbReference type="EMBL" id="JXSU01000006">
    <property type="protein sequence ID" value="KIS25152.1"/>
    <property type="molecule type" value="Genomic_DNA"/>
</dbReference>
<keyword evidence="1" id="KW-0812">Transmembrane</keyword>
<evidence type="ECO:0008006" key="4">
    <source>
        <dbReference type="Google" id="ProtNLM"/>
    </source>
</evidence>
<feature type="transmembrane region" description="Helical" evidence="1">
    <location>
        <begin position="7"/>
        <end position="24"/>
    </location>
</feature>
<protein>
    <recommendedName>
        <fullName evidence="4">TATA-box binding protein</fullName>
    </recommendedName>
</protein>
<accession>A0A0D1BYQ3</accession>
<reference evidence="2 3" key="1">
    <citation type="submission" date="2014-06" db="EMBL/GenBank/DDBJ databases">
        <title>Genome characterization of distinct group I Clostridium botulinum lineages.</title>
        <authorList>
            <person name="Giordani F."/>
            <person name="Anselmo A."/>
            <person name="Fillo S."/>
            <person name="Palozzi A.M."/>
            <person name="Fortunato A."/>
            <person name="Gentile B."/>
            <person name="Ciammaruconi A."/>
            <person name="Anniballi F."/>
            <person name="De Medici D."/>
            <person name="Lista F."/>
        </authorList>
    </citation>
    <scope>NUCLEOTIDE SEQUENCE [LARGE SCALE GENOMIC DNA]</scope>
    <source>
        <strain evidence="2 3">B2 450</strain>
    </source>
</reference>
<organism evidence="2 3">
    <name type="scientific">Clostridium botulinum B2 450</name>
    <dbReference type="NCBI Taxonomy" id="1379739"/>
    <lineage>
        <taxon>Bacteria</taxon>
        <taxon>Bacillati</taxon>
        <taxon>Bacillota</taxon>
        <taxon>Clostridia</taxon>
        <taxon>Eubacteriales</taxon>
        <taxon>Clostridiaceae</taxon>
        <taxon>Clostridium</taxon>
    </lineage>
</organism>
<keyword evidence="1" id="KW-0472">Membrane</keyword>
<keyword evidence="1" id="KW-1133">Transmembrane helix</keyword>
<dbReference type="InterPro" id="IPR014794">
    <property type="entry name" value="DUF1779"/>
</dbReference>
<dbReference type="OrthoDB" id="1934444at2"/>
<dbReference type="Pfam" id="PF08680">
    <property type="entry name" value="DUF1779"/>
    <property type="match status" value="1"/>
</dbReference>
<evidence type="ECO:0000313" key="3">
    <source>
        <dbReference type="Proteomes" id="UP000032250"/>
    </source>
</evidence>
<gene>
    <name evidence="2" type="ORF">N495_00805</name>
</gene>
<comment type="caution">
    <text evidence="2">The sequence shown here is derived from an EMBL/GenBank/DDBJ whole genome shotgun (WGS) entry which is preliminary data.</text>
</comment>
<evidence type="ECO:0000256" key="1">
    <source>
        <dbReference type="SAM" id="Phobius"/>
    </source>
</evidence>
<dbReference type="InterPro" id="IPR036209">
    <property type="entry name" value="YwmB-like_sf"/>
</dbReference>
<proteinExistence type="predicted"/>
<dbReference type="AlphaFoldDB" id="A0A0D1BYQ3"/>